<reference evidence="2" key="1">
    <citation type="submission" date="2013-05" db="EMBL/GenBank/DDBJ databases">
        <authorList>
            <person name="Yim A.K.Y."/>
            <person name="Chan T.F."/>
            <person name="Ji K.M."/>
            <person name="Liu X.Y."/>
            <person name="Zhou J.W."/>
            <person name="Li R.Q."/>
            <person name="Yang K.Y."/>
            <person name="Li J."/>
            <person name="Li M."/>
            <person name="Law P.T.W."/>
            <person name="Wu Y.L."/>
            <person name="Cai Z.L."/>
            <person name="Qin H."/>
            <person name="Bao Y."/>
            <person name="Leung R.K.K."/>
            <person name="Ng P.K.S."/>
            <person name="Zou J."/>
            <person name="Zhong X.J."/>
            <person name="Ran P.X."/>
            <person name="Zhong N.S."/>
            <person name="Liu Z.G."/>
            <person name="Tsui S.K.W."/>
        </authorList>
    </citation>
    <scope>NUCLEOTIDE SEQUENCE</scope>
    <source>
        <strain evidence="2">Derf</strain>
        <tissue evidence="2">Whole organism</tissue>
    </source>
</reference>
<protein>
    <submittedName>
        <fullName evidence="2">Uncharacterized protein</fullName>
    </submittedName>
</protein>
<comment type="caution">
    <text evidence="2">The sequence shown here is derived from an EMBL/GenBank/DDBJ whole genome shotgun (WGS) entry which is preliminary data.</text>
</comment>
<dbReference type="Proteomes" id="UP000790347">
    <property type="component" value="Unassembled WGS sequence"/>
</dbReference>
<organism evidence="2 3">
    <name type="scientific">Dermatophagoides farinae</name>
    <name type="common">American house dust mite</name>
    <dbReference type="NCBI Taxonomy" id="6954"/>
    <lineage>
        <taxon>Eukaryota</taxon>
        <taxon>Metazoa</taxon>
        <taxon>Ecdysozoa</taxon>
        <taxon>Arthropoda</taxon>
        <taxon>Chelicerata</taxon>
        <taxon>Arachnida</taxon>
        <taxon>Acari</taxon>
        <taxon>Acariformes</taxon>
        <taxon>Sarcoptiformes</taxon>
        <taxon>Astigmata</taxon>
        <taxon>Psoroptidia</taxon>
        <taxon>Analgoidea</taxon>
        <taxon>Pyroglyphidae</taxon>
        <taxon>Dermatophagoidinae</taxon>
        <taxon>Dermatophagoides</taxon>
    </lineage>
</organism>
<feature type="region of interest" description="Disordered" evidence="1">
    <location>
        <begin position="1"/>
        <end position="22"/>
    </location>
</feature>
<reference evidence="2" key="2">
    <citation type="journal article" date="2022" name="Res Sq">
        <title>Comparative Genomics Reveals Insights into the Divergent Evolution of Astigmatic Mites and Household Pest Adaptations.</title>
        <authorList>
            <person name="Xiong Q."/>
            <person name="Wan A.T.-Y."/>
            <person name="Liu X.-Y."/>
            <person name="Fung C.S.-H."/>
            <person name="Xiao X."/>
            <person name="Malainual N."/>
            <person name="Hou J."/>
            <person name="Wang L."/>
            <person name="Wang M."/>
            <person name="Yang K."/>
            <person name="Cui Y."/>
            <person name="Leung E."/>
            <person name="Nong W."/>
            <person name="Shin S.-K."/>
            <person name="Au S."/>
            <person name="Jeong K.Y."/>
            <person name="Chew F.T."/>
            <person name="Hui J."/>
            <person name="Leung T.F."/>
            <person name="Tungtrongchitr A."/>
            <person name="Zhong N."/>
            <person name="Liu Z."/>
            <person name="Tsui S."/>
        </authorList>
    </citation>
    <scope>NUCLEOTIDE SEQUENCE</scope>
    <source>
        <strain evidence="2">Derf</strain>
        <tissue evidence="2">Whole organism</tissue>
    </source>
</reference>
<evidence type="ECO:0000256" key="1">
    <source>
        <dbReference type="SAM" id="MobiDB-lite"/>
    </source>
</evidence>
<feature type="compositionally biased region" description="Polar residues" evidence="1">
    <location>
        <begin position="1"/>
        <end position="15"/>
    </location>
</feature>
<dbReference type="AlphaFoldDB" id="A0A922I7W9"/>
<dbReference type="EMBL" id="ASGP02000001">
    <property type="protein sequence ID" value="KAH9525947.1"/>
    <property type="molecule type" value="Genomic_DNA"/>
</dbReference>
<keyword evidence="3" id="KW-1185">Reference proteome</keyword>
<accession>A0A922I7W9</accession>
<gene>
    <name evidence="2" type="ORF">DERF_000075</name>
</gene>
<evidence type="ECO:0000313" key="2">
    <source>
        <dbReference type="EMBL" id="KAH9525947.1"/>
    </source>
</evidence>
<sequence length="58" mass="6572">MNNQINSGLTSAFWTSSSGSSSSKYNCILNYLQLEYSFTWPMAIINTDMTMMNTMEKS</sequence>
<name>A0A922I7W9_DERFA</name>
<proteinExistence type="predicted"/>
<evidence type="ECO:0000313" key="3">
    <source>
        <dbReference type="Proteomes" id="UP000790347"/>
    </source>
</evidence>